<evidence type="ECO:0000313" key="3">
    <source>
        <dbReference type="Proteomes" id="UP001152024"/>
    </source>
</evidence>
<organism evidence="2 3">
    <name type="scientific">Fusarium equiseti</name>
    <name type="common">Fusarium scirpi</name>
    <dbReference type="NCBI Taxonomy" id="61235"/>
    <lineage>
        <taxon>Eukaryota</taxon>
        <taxon>Fungi</taxon>
        <taxon>Dikarya</taxon>
        <taxon>Ascomycota</taxon>
        <taxon>Pezizomycotina</taxon>
        <taxon>Sordariomycetes</taxon>
        <taxon>Hypocreomycetidae</taxon>
        <taxon>Hypocreales</taxon>
        <taxon>Nectriaceae</taxon>
        <taxon>Fusarium</taxon>
        <taxon>Fusarium incarnatum-equiseti species complex</taxon>
    </lineage>
</organism>
<name>A0ABQ8R9T1_FUSEQ</name>
<feature type="compositionally biased region" description="Basic residues" evidence="1">
    <location>
        <begin position="142"/>
        <end position="151"/>
    </location>
</feature>
<gene>
    <name evidence="2" type="ORF">NW768_006941</name>
</gene>
<comment type="caution">
    <text evidence="2">The sequence shown here is derived from an EMBL/GenBank/DDBJ whole genome shotgun (WGS) entry which is preliminary data.</text>
</comment>
<accession>A0ABQ8R9T1</accession>
<evidence type="ECO:0000313" key="2">
    <source>
        <dbReference type="EMBL" id="KAJ4129969.1"/>
    </source>
</evidence>
<protein>
    <submittedName>
        <fullName evidence="2">Uncharacterized protein</fullName>
    </submittedName>
</protein>
<keyword evidence="3" id="KW-1185">Reference proteome</keyword>
<feature type="compositionally biased region" description="Low complexity" evidence="1">
    <location>
        <begin position="128"/>
        <end position="141"/>
    </location>
</feature>
<feature type="compositionally biased region" description="Basic and acidic residues" evidence="1">
    <location>
        <begin position="152"/>
        <end position="161"/>
    </location>
</feature>
<sequence>MGNFGNAVTSLLDTYTKCLSLLKGARKHDAGPLSDTQSTLSASLRSDRSRVRRAYSSRLSKDGSRFEKGDAPARSALRRIVKRLTTALTNVVCLSRDGKEQPLNYESLLALSNGSSLDAIRTINDLSSRVASRSQSSVVSRGRQRSHRHDHKAGNKSERRSERKKHTSRRGQSSVDRRPQRSSRNRHSPDKSAPHNRVSIVTISSDSTKIGEIRRRLSKQRPIEAYENMAAYPLYYSYHNEEAQARKKWWNPFKRS</sequence>
<dbReference type="EMBL" id="JAOQBH010000010">
    <property type="protein sequence ID" value="KAJ4129969.1"/>
    <property type="molecule type" value="Genomic_DNA"/>
</dbReference>
<reference evidence="2" key="1">
    <citation type="submission" date="2022-09" db="EMBL/GenBank/DDBJ databases">
        <title>Fusarium specimens isolated from Avocado Roots.</title>
        <authorList>
            <person name="Stajich J."/>
            <person name="Roper C."/>
            <person name="Heimlech-Rivalta G."/>
        </authorList>
    </citation>
    <scope>NUCLEOTIDE SEQUENCE</scope>
    <source>
        <strain evidence="2">CF00095</strain>
    </source>
</reference>
<evidence type="ECO:0000256" key="1">
    <source>
        <dbReference type="SAM" id="MobiDB-lite"/>
    </source>
</evidence>
<feature type="region of interest" description="Disordered" evidence="1">
    <location>
        <begin position="52"/>
        <end position="71"/>
    </location>
</feature>
<dbReference type="Proteomes" id="UP001152024">
    <property type="component" value="Unassembled WGS sequence"/>
</dbReference>
<proteinExistence type="predicted"/>
<feature type="compositionally biased region" description="Basic and acidic residues" evidence="1">
    <location>
        <begin position="59"/>
        <end position="71"/>
    </location>
</feature>
<feature type="region of interest" description="Disordered" evidence="1">
    <location>
        <begin position="128"/>
        <end position="200"/>
    </location>
</feature>